<evidence type="ECO:0000259" key="9">
    <source>
        <dbReference type="Pfam" id="PF13244"/>
    </source>
</evidence>
<evidence type="ECO:0000256" key="4">
    <source>
        <dbReference type="ARBA" id="ARBA00022692"/>
    </source>
</evidence>
<sequence>MSVATTELLFDLSLIGLLIGLACSAMHSARLYTGVVLFIVFGLMLALTWARLGAMDLALAEAAIGAGLIGVMLLAALAGAATEHRSESHRLASAGSLLLGLLVLALLMRGALPLLSGSQPLPEQVMAQLDTTGVSHPVTAVLLNYRAWDTLLELVVVLLALLGLRQLHVVRRQYATPWPLLSAWSRVLVPIAVVLAGYLLWRGSHAPGGAFQAGAVLAAGAVVLRLAGLLPALGWQRASMRVLVLMGAGVFVMVAATTAWLGQGWLVYPAGWNSTLIILIEIAATLSIAASLTLLVVGEGNEVEP</sequence>
<keyword evidence="5 7" id="KW-1133">Transmembrane helix</keyword>
<feature type="transmembrane region" description="Helical" evidence="7">
    <location>
        <begin position="183"/>
        <end position="201"/>
    </location>
</feature>
<evidence type="ECO:0000256" key="3">
    <source>
        <dbReference type="ARBA" id="ARBA00022475"/>
    </source>
</evidence>
<feature type="transmembrane region" description="Helical" evidence="7">
    <location>
        <begin position="91"/>
        <end position="112"/>
    </location>
</feature>
<evidence type="ECO:0000256" key="7">
    <source>
        <dbReference type="SAM" id="Phobius"/>
    </source>
</evidence>
<comment type="subcellular location">
    <subcellularLocation>
        <location evidence="1">Cell membrane</location>
        <topology evidence="1">Multi-pass membrane protein</topology>
    </subcellularLocation>
</comment>
<feature type="transmembrane region" description="Helical" evidence="7">
    <location>
        <begin position="31"/>
        <end position="52"/>
    </location>
</feature>
<protein>
    <submittedName>
        <fullName evidence="10">Multisubunit sodium/proton antiporter, MrpB subunit</fullName>
    </submittedName>
</protein>
<evidence type="ECO:0000256" key="6">
    <source>
        <dbReference type="ARBA" id="ARBA00023136"/>
    </source>
</evidence>
<dbReference type="InterPro" id="IPR050622">
    <property type="entry name" value="CPA3_antiporter_subunitB"/>
</dbReference>
<evidence type="ECO:0000256" key="1">
    <source>
        <dbReference type="ARBA" id="ARBA00004651"/>
    </source>
</evidence>
<evidence type="ECO:0000313" key="11">
    <source>
        <dbReference type="Proteomes" id="UP000243924"/>
    </source>
</evidence>
<dbReference type="InterPro" id="IPR025383">
    <property type="entry name" value="MrpA_C/MbhD"/>
</dbReference>
<reference evidence="11" key="1">
    <citation type="submission" date="2016-10" db="EMBL/GenBank/DDBJ databases">
        <authorList>
            <person name="Varghese N."/>
            <person name="Submissions S."/>
        </authorList>
    </citation>
    <scope>NUCLEOTIDE SEQUENCE [LARGE SCALE GENOMIC DNA]</scope>
    <source>
        <strain evidence="11">CECT 8338</strain>
    </source>
</reference>
<keyword evidence="3" id="KW-1003">Cell membrane</keyword>
<dbReference type="Proteomes" id="UP000243924">
    <property type="component" value="Chromosome I"/>
</dbReference>
<keyword evidence="4 7" id="KW-0812">Transmembrane</keyword>
<feature type="transmembrane region" description="Helical" evidence="7">
    <location>
        <begin position="6"/>
        <end position="24"/>
    </location>
</feature>
<dbReference type="GO" id="GO:0005886">
    <property type="term" value="C:plasma membrane"/>
    <property type="evidence" value="ECO:0007669"/>
    <property type="project" value="UniProtKB-SubCell"/>
</dbReference>
<feature type="transmembrane region" description="Helical" evidence="7">
    <location>
        <begin position="58"/>
        <end position="79"/>
    </location>
</feature>
<dbReference type="Pfam" id="PF13244">
    <property type="entry name" value="MbhD"/>
    <property type="match status" value="1"/>
</dbReference>
<feature type="domain" description="Na+/H+ antiporter MnhB subunit-related protein" evidence="8">
    <location>
        <begin position="182"/>
        <end position="289"/>
    </location>
</feature>
<organism evidence="10 11">
    <name type="scientific">Halopseudomonas salegens</name>
    <dbReference type="NCBI Taxonomy" id="1434072"/>
    <lineage>
        <taxon>Bacteria</taxon>
        <taxon>Pseudomonadati</taxon>
        <taxon>Pseudomonadota</taxon>
        <taxon>Gammaproteobacteria</taxon>
        <taxon>Pseudomonadales</taxon>
        <taxon>Pseudomonadaceae</taxon>
        <taxon>Halopseudomonas</taxon>
    </lineage>
</organism>
<dbReference type="STRING" id="1434072.SAMN05216210_0377"/>
<proteinExistence type="inferred from homology"/>
<evidence type="ECO:0000259" key="8">
    <source>
        <dbReference type="Pfam" id="PF04039"/>
    </source>
</evidence>
<comment type="similarity">
    <text evidence="2">Belongs to the CPA3 antiporters (TC 2.A.63) subunit B family.</text>
</comment>
<name>A0A1H2E5V6_9GAMM</name>
<dbReference type="EMBL" id="LT629787">
    <property type="protein sequence ID" value="SDT90586.1"/>
    <property type="molecule type" value="Genomic_DNA"/>
</dbReference>
<feature type="transmembrane region" description="Helical" evidence="7">
    <location>
        <begin position="242"/>
        <end position="262"/>
    </location>
</feature>
<feature type="domain" description="MrpA C-terminal/MbhD" evidence="9">
    <location>
        <begin position="17"/>
        <end position="78"/>
    </location>
</feature>
<evidence type="ECO:0000313" key="10">
    <source>
        <dbReference type="EMBL" id="SDT90586.1"/>
    </source>
</evidence>
<feature type="transmembrane region" description="Helical" evidence="7">
    <location>
        <begin position="145"/>
        <end position="162"/>
    </location>
</feature>
<gene>
    <name evidence="10" type="ORF">SAMN05216210_0377</name>
</gene>
<dbReference type="InterPro" id="IPR007182">
    <property type="entry name" value="MnhB"/>
</dbReference>
<dbReference type="OrthoDB" id="4962908at2"/>
<keyword evidence="6 7" id="KW-0472">Membrane</keyword>
<dbReference type="Pfam" id="PF04039">
    <property type="entry name" value="MnhB"/>
    <property type="match status" value="1"/>
</dbReference>
<dbReference type="AlphaFoldDB" id="A0A1H2E5V6"/>
<evidence type="ECO:0000256" key="2">
    <source>
        <dbReference type="ARBA" id="ARBA00009425"/>
    </source>
</evidence>
<feature type="transmembrane region" description="Helical" evidence="7">
    <location>
        <begin position="274"/>
        <end position="297"/>
    </location>
</feature>
<evidence type="ECO:0000256" key="5">
    <source>
        <dbReference type="ARBA" id="ARBA00022989"/>
    </source>
</evidence>
<accession>A0A1H2E5V6</accession>
<keyword evidence="11" id="KW-1185">Reference proteome</keyword>
<dbReference type="PANTHER" id="PTHR33932">
    <property type="entry name" value="NA(+)/H(+) ANTIPORTER SUBUNIT B"/>
    <property type="match status" value="1"/>
</dbReference>
<dbReference type="PANTHER" id="PTHR33932:SF4">
    <property type="entry name" value="NA(+)_H(+) ANTIPORTER SUBUNIT B"/>
    <property type="match status" value="1"/>
</dbReference>
<feature type="transmembrane region" description="Helical" evidence="7">
    <location>
        <begin position="213"/>
        <end position="235"/>
    </location>
</feature>